<dbReference type="SUPFAM" id="SSF82895">
    <property type="entry name" value="TSP-1 type 1 repeat"/>
    <property type="match status" value="4"/>
</dbReference>
<evidence type="ECO:0000256" key="3">
    <source>
        <dbReference type="ARBA" id="ARBA00023157"/>
    </source>
</evidence>
<keyword evidence="3" id="KW-1015">Disulfide bond</keyword>
<dbReference type="InterPro" id="IPR036383">
    <property type="entry name" value="TSP1_rpt_sf"/>
</dbReference>
<reference evidence="5" key="1">
    <citation type="journal article" date="2021" name="Genome Biol. Evol.">
        <title>A High-Quality Reference Genome for a Parasitic Bivalve with Doubly Uniparental Inheritance (Bivalvia: Unionida).</title>
        <authorList>
            <person name="Smith C.H."/>
        </authorList>
    </citation>
    <scope>NUCLEOTIDE SEQUENCE</scope>
    <source>
        <strain evidence="5">CHS0354</strain>
    </source>
</reference>
<proteinExistence type="predicted"/>
<keyword evidence="6" id="KW-1185">Reference proteome</keyword>
<dbReference type="Gene3D" id="2.20.100.10">
    <property type="entry name" value="Thrombospondin type-1 (TSP1) repeat"/>
    <property type="match status" value="4"/>
</dbReference>
<dbReference type="PRINTS" id="PR01705">
    <property type="entry name" value="TSP1REPEAT"/>
</dbReference>
<dbReference type="AlphaFoldDB" id="A0AAE0VW00"/>
<evidence type="ECO:0000313" key="5">
    <source>
        <dbReference type="EMBL" id="KAK3592034.1"/>
    </source>
</evidence>
<dbReference type="Proteomes" id="UP001195483">
    <property type="component" value="Unassembled WGS sequence"/>
</dbReference>
<evidence type="ECO:0000256" key="4">
    <source>
        <dbReference type="ARBA" id="ARBA00023180"/>
    </source>
</evidence>
<organism evidence="5 6">
    <name type="scientific">Potamilus streckersoni</name>
    <dbReference type="NCBI Taxonomy" id="2493646"/>
    <lineage>
        <taxon>Eukaryota</taxon>
        <taxon>Metazoa</taxon>
        <taxon>Spiralia</taxon>
        <taxon>Lophotrochozoa</taxon>
        <taxon>Mollusca</taxon>
        <taxon>Bivalvia</taxon>
        <taxon>Autobranchia</taxon>
        <taxon>Heteroconchia</taxon>
        <taxon>Palaeoheterodonta</taxon>
        <taxon>Unionida</taxon>
        <taxon>Unionoidea</taxon>
        <taxon>Unionidae</taxon>
        <taxon>Ambleminae</taxon>
        <taxon>Lampsilini</taxon>
        <taxon>Potamilus</taxon>
    </lineage>
</organism>
<reference evidence="5" key="3">
    <citation type="submission" date="2023-05" db="EMBL/GenBank/DDBJ databases">
        <authorList>
            <person name="Smith C.H."/>
        </authorList>
    </citation>
    <scope>NUCLEOTIDE SEQUENCE</scope>
    <source>
        <strain evidence="5">CHS0354</strain>
        <tissue evidence="5">Mantle</tissue>
    </source>
</reference>
<evidence type="ECO:0000313" key="6">
    <source>
        <dbReference type="Proteomes" id="UP001195483"/>
    </source>
</evidence>
<dbReference type="FunFam" id="2.20.100.10:FF:000004">
    <property type="entry name" value="Adhesion G protein-coupled receptor B2"/>
    <property type="match status" value="4"/>
</dbReference>
<evidence type="ECO:0000256" key="2">
    <source>
        <dbReference type="ARBA" id="ARBA00022737"/>
    </source>
</evidence>
<comment type="caution">
    <text evidence="5">The sequence shown here is derived from an EMBL/GenBank/DDBJ whole genome shotgun (WGS) entry which is preliminary data.</text>
</comment>
<name>A0AAE0VW00_9BIVA</name>
<dbReference type="EMBL" id="JAEAOA010001195">
    <property type="protein sequence ID" value="KAK3592034.1"/>
    <property type="molecule type" value="Genomic_DNA"/>
</dbReference>
<reference evidence="5" key="2">
    <citation type="journal article" date="2021" name="Genome Biol. Evol.">
        <title>Developing a high-quality reference genome for a parasitic bivalve with doubly uniparental inheritance (Bivalvia: Unionida).</title>
        <authorList>
            <person name="Smith C.H."/>
        </authorList>
    </citation>
    <scope>NUCLEOTIDE SEQUENCE</scope>
    <source>
        <strain evidence="5">CHS0354</strain>
        <tissue evidence="5">Mantle</tissue>
    </source>
</reference>
<evidence type="ECO:0000256" key="1">
    <source>
        <dbReference type="ARBA" id="ARBA00022729"/>
    </source>
</evidence>
<keyword evidence="1" id="KW-0732">Signal</keyword>
<dbReference type="PANTHER" id="PTHR22906">
    <property type="entry name" value="PROPERDIN"/>
    <property type="match status" value="1"/>
</dbReference>
<keyword evidence="4" id="KW-0325">Glycoprotein</keyword>
<dbReference type="PANTHER" id="PTHR22906:SF53">
    <property type="entry name" value="HEMICENTIN-1"/>
    <property type="match status" value="1"/>
</dbReference>
<dbReference type="PROSITE" id="PS50092">
    <property type="entry name" value="TSP1"/>
    <property type="match status" value="4"/>
</dbReference>
<dbReference type="SMART" id="SM00209">
    <property type="entry name" value="TSP1"/>
    <property type="match status" value="4"/>
</dbReference>
<keyword evidence="2" id="KW-0677">Repeat</keyword>
<dbReference type="Pfam" id="PF00090">
    <property type="entry name" value="TSP_1"/>
    <property type="match status" value="4"/>
</dbReference>
<sequence length="236" mass="26148">MMLHAITVDGVWVPWSTWSSCDVTCENGTRFRMRNCTGPFYGGAKCPGPDKEVEGCFPRMCPIDGVWNLWSPWTLCTVTCGYGLRNRSRTCNGPFYNGTPCPGKSEETESCNTFSCPVDGDWKQWEEWGECSVTCGKGVQTRTRECITPLYGGADCSGPAEESRNCNDFPCPIDGVWTEWAAWSECSVTCANGTRWRDRNCTGPFHGGQNCTGNFYEEEICVTKSCPGTRTQCNAT</sequence>
<protein>
    <submittedName>
        <fullName evidence="5">Uncharacterized protein</fullName>
    </submittedName>
</protein>
<gene>
    <name evidence="5" type="ORF">CHS0354_019289</name>
</gene>
<dbReference type="InterPro" id="IPR052065">
    <property type="entry name" value="Compl_asym_regulator"/>
</dbReference>
<dbReference type="InterPro" id="IPR000884">
    <property type="entry name" value="TSP1_rpt"/>
</dbReference>
<accession>A0AAE0VW00</accession>